<keyword evidence="2" id="KW-1185">Reference proteome</keyword>
<dbReference type="Proteomes" id="UP001311799">
    <property type="component" value="Unassembled WGS sequence"/>
</dbReference>
<name>A0AAV9XZD6_9CRYT</name>
<organism evidence="1 2">
    <name type="scientific">Cryptosporidium xiaoi</name>
    <dbReference type="NCBI Taxonomy" id="659607"/>
    <lineage>
        <taxon>Eukaryota</taxon>
        <taxon>Sar</taxon>
        <taxon>Alveolata</taxon>
        <taxon>Apicomplexa</taxon>
        <taxon>Conoidasida</taxon>
        <taxon>Coccidia</taxon>
        <taxon>Eucoccidiorida</taxon>
        <taxon>Eimeriorina</taxon>
        <taxon>Cryptosporidiidae</taxon>
        <taxon>Cryptosporidium</taxon>
    </lineage>
</organism>
<dbReference type="EMBL" id="JAWDEY010000010">
    <property type="protein sequence ID" value="KAK6590036.1"/>
    <property type="molecule type" value="Genomic_DNA"/>
</dbReference>
<evidence type="ECO:0008006" key="3">
    <source>
        <dbReference type="Google" id="ProtNLM"/>
    </source>
</evidence>
<comment type="caution">
    <text evidence="1">The sequence shown here is derived from an EMBL/GenBank/DDBJ whole genome shotgun (WGS) entry which is preliminary data.</text>
</comment>
<accession>A0AAV9XZD6</accession>
<reference evidence="1 2" key="1">
    <citation type="submission" date="2023-10" db="EMBL/GenBank/DDBJ databases">
        <title>Comparative genomics analysis reveals potential genetic determinants of host preference in Cryptosporidium xiaoi.</title>
        <authorList>
            <person name="Xiao L."/>
            <person name="Li J."/>
        </authorList>
    </citation>
    <scope>NUCLEOTIDE SEQUENCE [LARGE SCALE GENOMIC DNA]</scope>
    <source>
        <strain evidence="1 2">52996</strain>
    </source>
</reference>
<protein>
    <recommendedName>
        <fullName evidence="3">AP2/ERF domain-containing protein</fullName>
    </recommendedName>
</protein>
<gene>
    <name evidence="1" type="ORF">RS030_192899</name>
</gene>
<sequence length="919" mass="106238">MTKDKNVNENMGLLLSNNNPSFDAKKLKCLNTEKNDMCKIGREFSEKFFTVNNIETENTALINNIYPYRSSDFLHSQCLYSATSNTQITDYLAHAVQKREFENSLKKNSDDINAENVDFCKKMAKGIEEKLDISKYNSVIKEDKVKRKVILEWYRNNELFSKQWSCKKFGKEGAAKRAIQFLEKIHGISVKCFPGGYYSTLIEIGSLKDKNQDPKKQHVLFHTKEKRKYKKRLKTETMISEDSNDNNNTNTYNEPHLKNENYLNEEHALLIQRMMLFFLSVDIDNAHNNCNLIKEKCKVIKNDRGQLRNNLHLNCRKLFRNVYQELLSSQNFYCNYKYNYQTTEYQNDPTQVRLSLYKDDNNIDYLNNNNQTNGYSYCNSLVGIRNVKDILQKTTRRDIQINNSIEDIKKIINTSENNPNNDPDNTIDHFLWEELIKNGSRINDDLQYLSEGGLPGNTSVCLSKYGDGNFRFNRCGILSCSNDEQLEDLFKLIDHNRSCLNLIHIEIERNGTKTMPRFEKRITRLQGKFNGHNNHVYDEKNAVNSNCDNLVDDNLEMENAIYTLLDMRYGLNNLRSKDVLIDLIDINENINSQANELSRVNVIHTKKRKINSNNILEESGGNILKDRRNKIIKKDSEIESNYDVSEYSKSTLEWWKKPRGWKVSYYRGKQKYSQIFKVSLNSTSSERESQYKLAYEFFLSTKNKELPYTNENTNTQNVTTSNIDQLNVGPNHISDNSIVKFNTNTNNNNNTGKNYCNNGLPLLFNYMSIPQFNGNVIPPFNYCMSFLGYSPQLGIGTQNFCNQLNNNENTSNNIVNMIDSQNTNISPIQQNSGSLFYNSTASNNKSSTTTTPPLSFNPHLFQPFFSPLFANINYQSMLMNNINLNSYQNVNLDANNGDVYPSNAGVNIDLNSNMDIGQV</sequence>
<evidence type="ECO:0000313" key="2">
    <source>
        <dbReference type="Proteomes" id="UP001311799"/>
    </source>
</evidence>
<proteinExistence type="predicted"/>
<dbReference type="AlphaFoldDB" id="A0AAV9XZD6"/>
<evidence type="ECO:0000313" key="1">
    <source>
        <dbReference type="EMBL" id="KAK6590036.1"/>
    </source>
</evidence>